<accession>B0DXG1</accession>
<dbReference type="AlphaFoldDB" id="B0DXG1"/>
<dbReference type="EMBL" id="DS547147">
    <property type="protein sequence ID" value="EDR00670.1"/>
    <property type="molecule type" value="Genomic_DNA"/>
</dbReference>
<dbReference type="KEGG" id="lbc:LACBIDRAFT_333902"/>
<dbReference type="Proteomes" id="UP000001194">
    <property type="component" value="Unassembled WGS sequence"/>
</dbReference>
<dbReference type="RefSeq" id="XP_001888679.1">
    <property type="nucleotide sequence ID" value="XM_001888644.1"/>
</dbReference>
<dbReference type="OrthoDB" id="3065650at2759"/>
<name>B0DXG1_LACBS</name>
<organism evidence="2">
    <name type="scientific">Laccaria bicolor (strain S238N-H82 / ATCC MYA-4686)</name>
    <name type="common">Bicoloured deceiver</name>
    <name type="synonym">Laccaria laccata var. bicolor</name>
    <dbReference type="NCBI Taxonomy" id="486041"/>
    <lineage>
        <taxon>Eukaryota</taxon>
        <taxon>Fungi</taxon>
        <taxon>Dikarya</taxon>
        <taxon>Basidiomycota</taxon>
        <taxon>Agaricomycotina</taxon>
        <taxon>Agaricomycetes</taxon>
        <taxon>Agaricomycetidae</taxon>
        <taxon>Agaricales</taxon>
        <taxon>Agaricineae</taxon>
        <taxon>Hydnangiaceae</taxon>
        <taxon>Laccaria</taxon>
    </lineage>
</organism>
<dbReference type="HOGENOM" id="CLU_1993004_0_0_1"/>
<evidence type="ECO:0000313" key="1">
    <source>
        <dbReference type="EMBL" id="EDR00670.1"/>
    </source>
</evidence>
<keyword evidence="2" id="KW-1185">Reference proteome</keyword>
<dbReference type="InParanoid" id="B0DXG1"/>
<proteinExistence type="predicted"/>
<dbReference type="GeneID" id="6084271"/>
<protein>
    <submittedName>
        <fullName evidence="1">Predicted protein</fullName>
    </submittedName>
</protein>
<reference evidence="1 2" key="1">
    <citation type="journal article" date="2008" name="Nature">
        <title>The genome of Laccaria bicolor provides insights into mycorrhizal symbiosis.</title>
        <authorList>
            <person name="Martin F."/>
            <person name="Aerts A."/>
            <person name="Ahren D."/>
            <person name="Brun A."/>
            <person name="Danchin E.G.J."/>
            <person name="Duchaussoy F."/>
            <person name="Gibon J."/>
            <person name="Kohler A."/>
            <person name="Lindquist E."/>
            <person name="Pereda V."/>
            <person name="Salamov A."/>
            <person name="Shapiro H.J."/>
            <person name="Wuyts J."/>
            <person name="Blaudez D."/>
            <person name="Buee M."/>
            <person name="Brokstein P."/>
            <person name="Canbaeck B."/>
            <person name="Cohen D."/>
            <person name="Courty P.E."/>
            <person name="Coutinho P.M."/>
            <person name="Delaruelle C."/>
            <person name="Detter J.C."/>
            <person name="Deveau A."/>
            <person name="DiFazio S."/>
            <person name="Duplessis S."/>
            <person name="Fraissinet-Tachet L."/>
            <person name="Lucic E."/>
            <person name="Frey-Klett P."/>
            <person name="Fourrey C."/>
            <person name="Feussner I."/>
            <person name="Gay G."/>
            <person name="Grimwood J."/>
            <person name="Hoegger P.J."/>
            <person name="Jain P."/>
            <person name="Kilaru S."/>
            <person name="Labbe J."/>
            <person name="Lin Y.C."/>
            <person name="Legue V."/>
            <person name="Le Tacon F."/>
            <person name="Marmeisse R."/>
            <person name="Melayah D."/>
            <person name="Montanini B."/>
            <person name="Muratet M."/>
            <person name="Nehls U."/>
            <person name="Niculita-Hirzel H."/>
            <person name="Oudot-Le Secq M.P."/>
            <person name="Peter M."/>
            <person name="Quesneville H."/>
            <person name="Rajashekar B."/>
            <person name="Reich M."/>
            <person name="Rouhier N."/>
            <person name="Schmutz J."/>
            <person name="Yin T."/>
            <person name="Chalot M."/>
            <person name="Henrissat B."/>
            <person name="Kuees U."/>
            <person name="Lucas S."/>
            <person name="Van de Peer Y."/>
            <person name="Podila G.K."/>
            <person name="Polle A."/>
            <person name="Pukkila P.J."/>
            <person name="Richardson P.M."/>
            <person name="Rouze P."/>
            <person name="Sanders I.R."/>
            <person name="Stajich J.E."/>
            <person name="Tunlid A."/>
            <person name="Tuskan G."/>
            <person name="Grigoriev I.V."/>
        </authorList>
    </citation>
    <scope>NUCLEOTIDE SEQUENCE [LARGE SCALE GENOMIC DNA]</scope>
    <source>
        <strain evidence="2">S238N-H82 / ATCC MYA-4686</strain>
    </source>
</reference>
<gene>
    <name evidence="1" type="ORF">LACBIDRAFT_333902</name>
</gene>
<sequence>MLTAFESGRNRRSCIRTFANFPLQNPVLMDSYSKVKIPGSNFGAPETISKHRESGWDVLVMVAEESVPGGHIACLLFCVNSLPRSSPAVCLLVHPHTPKITQNGLKISTDDWKLFKEIKDNSKTA</sequence>
<evidence type="ECO:0000313" key="2">
    <source>
        <dbReference type="Proteomes" id="UP000001194"/>
    </source>
</evidence>